<evidence type="ECO:0000313" key="8">
    <source>
        <dbReference type="Proteomes" id="UP000238825"/>
    </source>
</evidence>
<dbReference type="AlphaFoldDB" id="A0A2S0K0J8"/>
<evidence type="ECO:0000313" key="9">
    <source>
        <dbReference type="Proteomes" id="UP000255295"/>
    </source>
</evidence>
<dbReference type="FunFam" id="3.40.50.300:FF:000016">
    <property type="entry name" value="Oligopeptide ABC transporter ATP-binding component"/>
    <property type="match status" value="1"/>
</dbReference>
<dbReference type="PANTHER" id="PTHR43776">
    <property type="entry name" value="TRANSPORT ATP-BINDING PROTEIN"/>
    <property type="match status" value="1"/>
</dbReference>
<dbReference type="EC" id="3.6.3.-" evidence="7"/>
<comment type="similarity">
    <text evidence="1">Belongs to the ABC transporter superfamily.</text>
</comment>
<protein>
    <submittedName>
        <fullName evidence="6 7">ABC transporter ATP-binding protein</fullName>
        <ecNumber evidence="7">3.6.3.-</ecNumber>
    </submittedName>
</protein>
<reference evidence="6 8" key="1">
    <citation type="submission" date="2017-03" db="EMBL/GenBank/DDBJ databases">
        <title>The whole genome sequencing and assembly of Lysinibacillus sphaericus DSM 28T strain.</title>
        <authorList>
            <person name="Lee Y.-J."/>
            <person name="Yi H."/>
            <person name="Bahn Y.-S."/>
            <person name="Kim J.F."/>
            <person name="Lee D.-W."/>
        </authorList>
    </citation>
    <scope>NUCLEOTIDE SEQUENCE [LARGE SCALE GENOMIC DNA]</scope>
    <source>
        <strain evidence="6 8">DSM 28</strain>
    </source>
</reference>
<name>A0A2S0K0J8_LYSSH</name>
<dbReference type="InterPro" id="IPR017871">
    <property type="entry name" value="ABC_transporter-like_CS"/>
</dbReference>
<evidence type="ECO:0000256" key="4">
    <source>
        <dbReference type="ARBA" id="ARBA00022840"/>
    </source>
</evidence>
<dbReference type="RefSeq" id="WP_024361614.1">
    <property type="nucleotide sequence ID" value="NZ_BJNS01000010.1"/>
</dbReference>
<accession>A0A2S0K0J8</accession>
<dbReference type="InterPro" id="IPR027417">
    <property type="entry name" value="P-loop_NTPase"/>
</dbReference>
<dbReference type="Proteomes" id="UP000255295">
    <property type="component" value="Unassembled WGS sequence"/>
</dbReference>
<dbReference type="GO" id="GO:0015833">
    <property type="term" value="P:peptide transport"/>
    <property type="evidence" value="ECO:0007669"/>
    <property type="project" value="InterPro"/>
</dbReference>
<dbReference type="Pfam" id="PF00005">
    <property type="entry name" value="ABC_tran"/>
    <property type="match status" value="1"/>
</dbReference>
<evidence type="ECO:0000256" key="1">
    <source>
        <dbReference type="ARBA" id="ARBA00005417"/>
    </source>
</evidence>
<dbReference type="PANTHER" id="PTHR43776:SF7">
    <property type="entry name" value="D,D-DIPEPTIDE TRANSPORT ATP-BINDING PROTEIN DDPF-RELATED"/>
    <property type="match status" value="1"/>
</dbReference>
<dbReference type="CDD" id="cd03257">
    <property type="entry name" value="ABC_NikE_OppD_transporters"/>
    <property type="match status" value="1"/>
</dbReference>
<dbReference type="Pfam" id="PF08352">
    <property type="entry name" value="oligo_HPY"/>
    <property type="match status" value="1"/>
</dbReference>
<dbReference type="InterPro" id="IPR003439">
    <property type="entry name" value="ABC_transporter-like_ATP-bd"/>
</dbReference>
<evidence type="ECO:0000256" key="2">
    <source>
        <dbReference type="ARBA" id="ARBA00022448"/>
    </source>
</evidence>
<dbReference type="Gene3D" id="3.40.50.300">
    <property type="entry name" value="P-loop containing nucleotide triphosphate hydrolases"/>
    <property type="match status" value="1"/>
</dbReference>
<dbReference type="GO" id="GO:0055085">
    <property type="term" value="P:transmembrane transport"/>
    <property type="evidence" value="ECO:0007669"/>
    <property type="project" value="UniProtKB-ARBA"/>
</dbReference>
<dbReference type="PROSITE" id="PS00211">
    <property type="entry name" value="ABC_TRANSPORTER_1"/>
    <property type="match status" value="1"/>
</dbReference>
<dbReference type="PROSITE" id="PS50893">
    <property type="entry name" value="ABC_TRANSPORTER_2"/>
    <property type="match status" value="1"/>
</dbReference>
<dbReference type="InterPro" id="IPR050319">
    <property type="entry name" value="ABC_transp_ATP-bind"/>
</dbReference>
<reference evidence="7 9" key="2">
    <citation type="submission" date="2018-06" db="EMBL/GenBank/DDBJ databases">
        <authorList>
            <consortium name="Pathogen Informatics"/>
            <person name="Doyle S."/>
        </authorList>
    </citation>
    <scope>NUCLEOTIDE SEQUENCE [LARGE SCALE GENOMIC DNA]</scope>
    <source>
        <strain evidence="7 9">NCTC10338</strain>
    </source>
</reference>
<evidence type="ECO:0000313" key="7">
    <source>
        <dbReference type="EMBL" id="SUV17301.1"/>
    </source>
</evidence>
<keyword evidence="7" id="KW-0378">Hydrolase</keyword>
<sequence>MTIKAERNNSPLLVLEDVKTYYPYKTGFMNLKTDYVKAVDGVSFEIYEGETVGLVGESGCGKSTLGRTIIGLEPKTGGRILFDGQQMDYRTGRVSLSQQIQIVFQDPYSSLNPRQTIGSLLAEPLRVHKIVPTHEIQQEVERLLALVGLPATTKGRYPHEFSGGQRQRVGIARALAVRPRLLICDEPVSALDVSIQAQILNLFKQLQDELGLTYLFIAHGLGAMKYISDRIAVMYAGKIVEMGTTEQIFLNPQHDYTKKLLSAYPKPDPTKRSIIQREKGIDA</sequence>
<keyword evidence="3" id="KW-0547">Nucleotide-binding</keyword>
<keyword evidence="2" id="KW-0813">Transport</keyword>
<dbReference type="SMART" id="SM00382">
    <property type="entry name" value="AAA"/>
    <property type="match status" value="1"/>
</dbReference>
<dbReference type="Proteomes" id="UP000238825">
    <property type="component" value="Chromosome"/>
</dbReference>
<dbReference type="GO" id="GO:0005524">
    <property type="term" value="F:ATP binding"/>
    <property type="evidence" value="ECO:0007669"/>
    <property type="project" value="UniProtKB-KW"/>
</dbReference>
<proteinExistence type="inferred from homology"/>
<gene>
    <name evidence="7" type="primary">gsiA_8</name>
    <name evidence="6" type="ORF">LS41612_11625</name>
    <name evidence="7" type="ORF">NCTC10338_02398</name>
</gene>
<feature type="domain" description="ABC transporter" evidence="5">
    <location>
        <begin position="13"/>
        <end position="261"/>
    </location>
</feature>
<evidence type="ECO:0000256" key="3">
    <source>
        <dbReference type="ARBA" id="ARBA00022741"/>
    </source>
</evidence>
<dbReference type="SUPFAM" id="SSF52540">
    <property type="entry name" value="P-loop containing nucleoside triphosphate hydrolases"/>
    <property type="match status" value="1"/>
</dbReference>
<evidence type="ECO:0000313" key="6">
    <source>
        <dbReference type="EMBL" id="AVK96861.1"/>
    </source>
</evidence>
<dbReference type="GO" id="GO:0016887">
    <property type="term" value="F:ATP hydrolysis activity"/>
    <property type="evidence" value="ECO:0007669"/>
    <property type="project" value="InterPro"/>
</dbReference>
<organism evidence="6 8">
    <name type="scientific">Lysinibacillus sphaericus</name>
    <name type="common">Bacillus sphaericus</name>
    <dbReference type="NCBI Taxonomy" id="1421"/>
    <lineage>
        <taxon>Bacteria</taxon>
        <taxon>Bacillati</taxon>
        <taxon>Bacillota</taxon>
        <taxon>Bacilli</taxon>
        <taxon>Bacillales</taxon>
        <taxon>Bacillaceae</taxon>
        <taxon>Lysinibacillus</taxon>
    </lineage>
</organism>
<dbReference type="GeneID" id="48276848"/>
<dbReference type="InterPro" id="IPR003593">
    <property type="entry name" value="AAA+_ATPase"/>
</dbReference>
<evidence type="ECO:0000259" key="5">
    <source>
        <dbReference type="PROSITE" id="PS50893"/>
    </source>
</evidence>
<keyword evidence="4 6" id="KW-0067">ATP-binding</keyword>
<dbReference type="EMBL" id="CP019980">
    <property type="protein sequence ID" value="AVK96861.1"/>
    <property type="molecule type" value="Genomic_DNA"/>
</dbReference>
<dbReference type="EMBL" id="UFSZ01000001">
    <property type="protein sequence ID" value="SUV17301.1"/>
    <property type="molecule type" value="Genomic_DNA"/>
</dbReference>
<dbReference type="InterPro" id="IPR013563">
    <property type="entry name" value="Oligopep_ABC_C"/>
</dbReference>